<name>A0ABV8KIF3_9ACTN</name>
<dbReference type="PROSITE" id="PS51257">
    <property type="entry name" value="PROKAR_LIPOPROTEIN"/>
    <property type="match status" value="1"/>
</dbReference>
<evidence type="ECO:0000313" key="4">
    <source>
        <dbReference type="Proteomes" id="UP001595868"/>
    </source>
</evidence>
<keyword evidence="4" id="KW-1185">Reference proteome</keyword>
<dbReference type="EMBL" id="JBHSBN010000003">
    <property type="protein sequence ID" value="MFC4105740.1"/>
    <property type="molecule type" value="Genomic_DNA"/>
</dbReference>
<evidence type="ECO:0000313" key="3">
    <source>
        <dbReference type="EMBL" id="MFC4105740.1"/>
    </source>
</evidence>
<feature type="compositionally biased region" description="Polar residues" evidence="1">
    <location>
        <begin position="42"/>
        <end position="54"/>
    </location>
</feature>
<feature type="compositionally biased region" description="Low complexity" evidence="1">
    <location>
        <begin position="67"/>
        <end position="89"/>
    </location>
</feature>
<accession>A0ABV8KIF3</accession>
<sequence length="151" mass="14880">MRKIVVTVAAGLLLLTGCAPAGTTDRAGATPTVSATADLLRTSPTPSPTGQVTPSPSPTAVARLSTPGAPSGRSGAASGKPGTSSKKSGSGSGSCGAEYYRNVDGVCVHRPVSGGGSKPSGATAKCKDGTYSFSQHRRGTCSGHGGVEIWY</sequence>
<comment type="caution">
    <text evidence="3">The sequence shown here is derived from an EMBL/GenBank/DDBJ whole genome shotgun (WGS) entry which is preliminary data.</text>
</comment>
<organism evidence="3 4">
    <name type="scientific">Micromonospora zhanjiangensis</name>
    <dbReference type="NCBI Taxonomy" id="1522057"/>
    <lineage>
        <taxon>Bacteria</taxon>
        <taxon>Bacillati</taxon>
        <taxon>Actinomycetota</taxon>
        <taxon>Actinomycetes</taxon>
        <taxon>Micromonosporales</taxon>
        <taxon>Micromonosporaceae</taxon>
        <taxon>Micromonospora</taxon>
    </lineage>
</organism>
<dbReference type="InterPro" id="IPR022236">
    <property type="entry name" value="DUF3761"/>
</dbReference>
<reference evidence="4" key="1">
    <citation type="journal article" date="2019" name="Int. J. Syst. Evol. Microbiol.">
        <title>The Global Catalogue of Microorganisms (GCM) 10K type strain sequencing project: providing services to taxonomists for standard genome sequencing and annotation.</title>
        <authorList>
            <consortium name="The Broad Institute Genomics Platform"/>
            <consortium name="The Broad Institute Genome Sequencing Center for Infectious Disease"/>
            <person name="Wu L."/>
            <person name="Ma J."/>
        </authorList>
    </citation>
    <scope>NUCLEOTIDE SEQUENCE [LARGE SCALE GENOMIC DNA]</scope>
    <source>
        <strain evidence="4">2902at01</strain>
    </source>
</reference>
<feature type="chain" id="PRO_5047499956" evidence="2">
    <location>
        <begin position="22"/>
        <end position="151"/>
    </location>
</feature>
<protein>
    <submittedName>
        <fullName evidence="3">DUF3761 domain-containing protein</fullName>
    </submittedName>
</protein>
<feature type="signal peptide" evidence="2">
    <location>
        <begin position="1"/>
        <end position="21"/>
    </location>
</feature>
<gene>
    <name evidence="3" type="ORF">ACFOX0_07310</name>
</gene>
<dbReference type="RefSeq" id="WP_377542945.1">
    <property type="nucleotide sequence ID" value="NZ_JBHSBN010000003.1"/>
</dbReference>
<keyword evidence="2" id="KW-0732">Signal</keyword>
<evidence type="ECO:0000256" key="1">
    <source>
        <dbReference type="SAM" id="MobiDB-lite"/>
    </source>
</evidence>
<proteinExistence type="predicted"/>
<feature type="region of interest" description="Disordered" evidence="1">
    <location>
        <begin position="39"/>
        <end position="94"/>
    </location>
</feature>
<dbReference type="Proteomes" id="UP001595868">
    <property type="component" value="Unassembled WGS sequence"/>
</dbReference>
<dbReference type="Pfam" id="PF12587">
    <property type="entry name" value="DUF3761"/>
    <property type="match status" value="1"/>
</dbReference>
<evidence type="ECO:0000256" key="2">
    <source>
        <dbReference type="SAM" id="SignalP"/>
    </source>
</evidence>